<dbReference type="InterPro" id="IPR000477">
    <property type="entry name" value="RT_dom"/>
</dbReference>
<evidence type="ECO:0000256" key="8">
    <source>
        <dbReference type="ARBA" id="ARBA00022918"/>
    </source>
</evidence>
<dbReference type="EMBL" id="HG529744">
    <property type="protein sequence ID" value="CDI57070.1"/>
    <property type="molecule type" value="Genomic_DNA"/>
</dbReference>
<dbReference type="GO" id="GO:0004519">
    <property type="term" value="F:endonuclease activity"/>
    <property type="evidence" value="ECO:0007669"/>
    <property type="project" value="UniProtKB-KW"/>
</dbReference>
<dbReference type="InterPro" id="IPR043128">
    <property type="entry name" value="Rev_trsase/Diguanyl_cyclase"/>
</dbReference>
<dbReference type="PANTHER" id="PTHR33064">
    <property type="entry name" value="POL PROTEIN"/>
    <property type="match status" value="1"/>
</dbReference>
<keyword evidence="8" id="KW-0695">RNA-directed DNA polymerase</keyword>
<feature type="domain" description="Reverse transcriptase" evidence="10">
    <location>
        <begin position="217"/>
        <end position="408"/>
    </location>
</feature>
<dbReference type="GO" id="GO:0003964">
    <property type="term" value="F:RNA-directed DNA polymerase activity"/>
    <property type="evidence" value="ECO:0007669"/>
    <property type="project" value="UniProtKB-KW"/>
</dbReference>
<dbReference type="SUPFAM" id="SSF56672">
    <property type="entry name" value="DNA/RNA polymerases"/>
    <property type="match status" value="2"/>
</dbReference>
<evidence type="ECO:0000256" key="4">
    <source>
        <dbReference type="ARBA" id="ARBA00022722"/>
    </source>
</evidence>
<keyword evidence="7" id="KW-0378">Hydrolase</keyword>
<dbReference type="InterPro" id="IPR051320">
    <property type="entry name" value="Viral_Replic_Matur_Polypro"/>
</dbReference>
<dbReference type="Gene3D" id="3.10.10.10">
    <property type="entry name" value="HIV Type 1 Reverse Transcriptase, subunit A, domain 1"/>
    <property type="match status" value="1"/>
</dbReference>
<keyword evidence="4" id="KW-0540">Nuclease</keyword>
<keyword evidence="6" id="KW-0255">Endonuclease</keyword>
<keyword evidence="1" id="KW-0645">Protease</keyword>
<organism evidence="11">
    <name type="scientific">Melanopsichium pennsylvanicum 4</name>
    <dbReference type="NCBI Taxonomy" id="1398559"/>
    <lineage>
        <taxon>Eukaryota</taxon>
        <taxon>Fungi</taxon>
        <taxon>Dikarya</taxon>
        <taxon>Basidiomycota</taxon>
        <taxon>Ustilaginomycotina</taxon>
        <taxon>Ustilaginomycetes</taxon>
        <taxon>Ustilaginales</taxon>
        <taxon>Ustilaginaceae</taxon>
        <taxon>Melanopsichium</taxon>
    </lineage>
</organism>
<keyword evidence="2" id="KW-0808">Transferase</keyword>
<dbReference type="PROSITE" id="PS50878">
    <property type="entry name" value="RT_POL"/>
    <property type="match status" value="1"/>
</dbReference>
<evidence type="ECO:0000256" key="1">
    <source>
        <dbReference type="ARBA" id="ARBA00022670"/>
    </source>
</evidence>
<evidence type="ECO:0000256" key="3">
    <source>
        <dbReference type="ARBA" id="ARBA00022695"/>
    </source>
</evidence>
<dbReference type="InterPro" id="IPR041373">
    <property type="entry name" value="RT_RNaseH"/>
</dbReference>
<evidence type="ECO:0000256" key="2">
    <source>
        <dbReference type="ARBA" id="ARBA00022679"/>
    </source>
</evidence>
<evidence type="ECO:0000313" key="11">
    <source>
        <dbReference type="EMBL" id="CDI57070.1"/>
    </source>
</evidence>
<feature type="compositionally biased region" description="Low complexity" evidence="9">
    <location>
        <begin position="202"/>
        <end position="220"/>
    </location>
</feature>
<protein>
    <recommendedName>
        <fullName evidence="10">Reverse transcriptase domain-containing protein</fullName>
    </recommendedName>
</protein>
<reference evidence="11" key="1">
    <citation type="journal article" date="2014" name="Genome Biol. Evol.">
        <title>Gene Loss Rather Than Gene Gain Is Associated with a Host Jump from Monocots to Dicots in the Smut Fungus Melanopsichium pennsylvanicum.</title>
        <authorList>
            <person name="Sharma R."/>
            <person name="Mishra B."/>
            <person name="Runge F."/>
            <person name="Thines M."/>
        </authorList>
    </citation>
    <scope>NUCLEOTIDE SEQUENCE</scope>
    <source>
        <strain evidence="11">4</strain>
    </source>
</reference>
<dbReference type="CDD" id="cd01647">
    <property type="entry name" value="RT_LTR"/>
    <property type="match status" value="1"/>
</dbReference>
<dbReference type="GO" id="GO:0006508">
    <property type="term" value="P:proteolysis"/>
    <property type="evidence" value="ECO:0007669"/>
    <property type="project" value="UniProtKB-KW"/>
</dbReference>
<sequence length="817" mass="88770">MAASRAFVIDAPTPTVQDNRERATQVLDAVQIAADDPAAVNLLKNLVTQYQDVFALSTADMAQPSPVLQHRIVLKADATPVAVKNSPPLGPDERAFAIAEIDNLLAAGYIKEVSSTDHVRWVSACHVVPKERHSVNSCSEEELQRLLQDAIRRCEQASSKSVARDSPADPPNHTAETTPQEDASKLPKPGIKSAATSKSARSVKTVGSVGSVGSDGSTKSAESTDASHLGSNASHPGRPLTQTHVRKYRLVFNYIPLNRATDLPATHPLGDMDTAIQDIAACGPLFSTRDAMAGFHSIALDPDLQLLTTFTLANRLFYFTRLPFGLSGSPGTFLTLVNTIFKPILLRPPPGSVVRVWMDDFGIAASSLPSHIAALRSLFDLARQSSFKLSAKKTVLGAPTLKFCGAIILAKGILADPDRLAGILNWPRPTTPHQVLAFLSTCSALRHLVRDFACIAAPLQKLIRNLDASTPAGKPLSKKKALQHPGQQWSWTDVEKASFLRLKVAVASSPPVKPPQYDRPFIIFTDASLEGMGAALFQSPVASPTTDRANDLSTPESLLAAKAMSATEFKTLRPVAFISRRTAPSEQRYQSFLLEAVCAKWALTKLHKVLIGNPHGIHLHTDCIALRDFLLSPRTSHHQRWRALILSYDIRKFSHLPGSANALAHKLSHRPAINSSPADPEPADLVHRAGLHIDESHVSASLFHIATLATTADLVGRDNHALTVLAKFEGDPDQHLVRFLLFADTTGLDADSIRKLRHRATSFTYVDGVIHHRCGLRLVPRAEGLALANDAHQLHGHFSKDFVLADLNVWWSTRSKD</sequence>
<evidence type="ECO:0000256" key="9">
    <source>
        <dbReference type="SAM" id="MobiDB-lite"/>
    </source>
</evidence>
<proteinExistence type="predicted"/>
<keyword evidence="3" id="KW-0548">Nucleotidyltransferase</keyword>
<feature type="region of interest" description="Disordered" evidence="9">
    <location>
        <begin position="157"/>
        <end position="240"/>
    </location>
</feature>
<name>A0A077R3K2_9BASI</name>
<dbReference type="InterPro" id="IPR043502">
    <property type="entry name" value="DNA/RNA_pol_sf"/>
</dbReference>
<dbReference type="PANTHER" id="PTHR33064:SF37">
    <property type="entry name" value="RIBONUCLEASE H"/>
    <property type="match status" value="1"/>
</dbReference>
<feature type="non-terminal residue" evidence="11">
    <location>
        <position position="817"/>
    </location>
</feature>
<dbReference type="Gene3D" id="3.30.70.270">
    <property type="match status" value="2"/>
</dbReference>
<dbReference type="AlphaFoldDB" id="A0A077R3K2"/>
<evidence type="ECO:0000256" key="6">
    <source>
        <dbReference type="ARBA" id="ARBA00022759"/>
    </source>
</evidence>
<evidence type="ECO:0000259" key="10">
    <source>
        <dbReference type="PROSITE" id="PS50878"/>
    </source>
</evidence>
<feature type="compositionally biased region" description="Polar residues" evidence="9">
    <location>
        <begin position="221"/>
        <end position="234"/>
    </location>
</feature>
<dbReference type="Pfam" id="PF17917">
    <property type="entry name" value="RT_RNaseH"/>
    <property type="match status" value="1"/>
</dbReference>
<dbReference type="GO" id="GO:0004190">
    <property type="term" value="F:aspartic-type endopeptidase activity"/>
    <property type="evidence" value="ECO:0007669"/>
    <property type="project" value="UniProtKB-KW"/>
</dbReference>
<dbReference type="Pfam" id="PF00078">
    <property type="entry name" value="RVT_1"/>
    <property type="match status" value="1"/>
</dbReference>
<accession>A0A077R3K2</accession>
<keyword evidence="5" id="KW-0064">Aspartyl protease</keyword>
<evidence type="ECO:0000256" key="5">
    <source>
        <dbReference type="ARBA" id="ARBA00022750"/>
    </source>
</evidence>
<evidence type="ECO:0000256" key="7">
    <source>
        <dbReference type="ARBA" id="ARBA00022801"/>
    </source>
</evidence>